<evidence type="ECO:0000313" key="2">
    <source>
        <dbReference type="Proteomes" id="UP000027604"/>
    </source>
</evidence>
<proteinExistence type="predicted"/>
<organism evidence="1 2">
    <name type="scientific">Janthinobacterium agaricidamnosum NBRC 102515 = DSM 9628</name>
    <dbReference type="NCBI Taxonomy" id="1349767"/>
    <lineage>
        <taxon>Bacteria</taxon>
        <taxon>Pseudomonadati</taxon>
        <taxon>Pseudomonadota</taxon>
        <taxon>Betaproteobacteria</taxon>
        <taxon>Burkholderiales</taxon>
        <taxon>Oxalobacteraceae</taxon>
        <taxon>Janthinobacterium</taxon>
    </lineage>
</organism>
<dbReference type="HOGENOM" id="CLU_911474_0_0_4"/>
<name>W0VFA7_9BURK</name>
<dbReference type="STRING" id="1349767.GJA_5571"/>
<reference evidence="1 2" key="1">
    <citation type="journal article" date="2015" name="Genome Announc.">
        <title>Genome Sequence of Mushroom Soft-Rot Pathogen Janthinobacterium agaricidamnosum.</title>
        <authorList>
            <person name="Graupner K."/>
            <person name="Lackner G."/>
            <person name="Hertweck C."/>
        </authorList>
    </citation>
    <scope>NUCLEOTIDE SEQUENCE [LARGE SCALE GENOMIC DNA]</scope>
    <source>
        <strain evidence="2">NBRC 102515 / DSM 9628</strain>
    </source>
</reference>
<sequence>MTLTLSHHYGENWGEVTRRLLAAFGLWDKRMAKGYKKAGYIGKVKSFEVTVGKNGLHPHFHLLVTHDKDADVEQLEVAMRAAWEKAVTEEGGRCTEHGFDFKANCINDYVAKMESAHELSSQNTKQGRKKGRTLSQLLDAIYRGDQTAAHEWTRAIQALEGVNRFNAGALPKKLGIPTPSEWEDEEENDQGELDLAEDPTVVDFSLDDLLQATHPSLGRPGMAMILRALDRGGEAGGRAMLEGLLRDYVRTRAPWTPAWMTAAADPGGLPAIIETAKTRPLTRDEVAEYLRVIKNRSASCALATA</sequence>
<dbReference type="KEGG" id="jag:GJA_5571"/>
<keyword evidence="2" id="KW-1185">Reference proteome</keyword>
<dbReference type="PATRIC" id="fig|1349767.4.peg.2643"/>
<dbReference type="Proteomes" id="UP000027604">
    <property type="component" value="Chromosome I"/>
</dbReference>
<accession>W0VFA7</accession>
<evidence type="ECO:0000313" key="1">
    <source>
        <dbReference type="EMBL" id="CDG86158.1"/>
    </source>
</evidence>
<gene>
    <name evidence="1" type="ORF">GJA_5571</name>
</gene>
<protein>
    <submittedName>
        <fullName evidence="1">Rep protein</fullName>
    </submittedName>
</protein>
<dbReference type="AlphaFoldDB" id="W0VFA7"/>
<dbReference type="EMBL" id="HG322949">
    <property type="protein sequence ID" value="CDG86158.1"/>
    <property type="molecule type" value="Genomic_DNA"/>
</dbReference>